<keyword evidence="3 6" id="KW-0238">DNA-binding</keyword>
<organism evidence="9 10">
    <name type="scientific">Actinacidiphila epipremni</name>
    <dbReference type="NCBI Taxonomy" id="2053013"/>
    <lineage>
        <taxon>Bacteria</taxon>
        <taxon>Bacillati</taxon>
        <taxon>Actinomycetota</taxon>
        <taxon>Actinomycetes</taxon>
        <taxon>Kitasatosporales</taxon>
        <taxon>Streptomycetaceae</taxon>
        <taxon>Actinacidiphila</taxon>
    </lineage>
</organism>
<gene>
    <name evidence="9" type="ORF">HCN08_00740</name>
</gene>
<dbReference type="RefSeq" id="WP_167980821.1">
    <property type="nucleotide sequence ID" value="NZ_JAATEJ010000001.1"/>
</dbReference>
<accession>A0ABX0ZGJ9</accession>
<dbReference type="InterPro" id="IPR039420">
    <property type="entry name" value="WalR-like"/>
</dbReference>
<keyword evidence="2" id="KW-0805">Transcription regulation</keyword>
<evidence type="ECO:0000259" key="7">
    <source>
        <dbReference type="PROSITE" id="PS50110"/>
    </source>
</evidence>
<evidence type="ECO:0000313" key="9">
    <source>
        <dbReference type="EMBL" id="NJP41951.1"/>
    </source>
</evidence>
<dbReference type="InterPro" id="IPR011006">
    <property type="entry name" value="CheY-like_superfamily"/>
</dbReference>
<dbReference type="SMART" id="SM00862">
    <property type="entry name" value="Trans_reg_C"/>
    <property type="match status" value="1"/>
</dbReference>
<feature type="modified residue" description="4-aspartylphosphate" evidence="5">
    <location>
        <position position="53"/>
    </location>
</feature>
<dbReference type="PANTHER" id="PTHR48111:SF4">
    <property type="entry name" value="DNA-BINDING DUAL TRANSCRIPTIONAL REGULATOR OMPR"/>
    <property type="match status" value="1"/>
</dbReference>
<reference evidence="9 10" key="1">
    <citation type="submission" date="2020-03" db="EMBL/GenBank/DDBJ databases">
        <title>WGS of actinomycetes isolated from Thailand.</title>
        <authorList>
            <person name="Thawai C."/>
        </authorList>
    </citation>
    <scope>NUCLEOTIDE SEQUENCE [LARGE SCALE GENOMIC DNA]</scope>
    <source>
        <strain evidence="9 10">PRB2-1</strain>
    </source>
</reference>
<dbReference type="EMBL" id="JAATEJ010000001">
    <property type="protein sequence ID" value="NJP41951.1"/>
    <property type="molecule type" value="Genomic_DNA"/>
</dbReference>
<evidence type="ECO:0000256" key="3">
    <source>
        <dbReference type="ARBA" id="ARBA00023125"/>
    </source>
</evidence>
<dbReference type="PROSITE" id="PS51755">
    <property type="entry name" value="OMPR_PHOB"/>
    <property type="match status" value="1"/>
</dbReference>
<evidence type="ECO:0000313" key="10">
    <source>
        <dbReference type="Proteomes" id="UP000734511"/>
    </source>
</evidence>
<comment type="caution">
    <text evidence="9">The sequence shown here is derived from an EMBL/GenBank/DDBJ whole genome shotgun (WGS) entry which is preliminary data.</text>
</comment>
<dbReference type="PANTHER" id="PTHR48111">
    <property type="entry name" value="REGULATOR OF RPOS"/>
    <property type="match status" value="1"/>
</dbReference>
<evidence type="ECO:0000256" key="5">
    <source>
        <dbReference type="PROSITE-ProRule" id="PRU00169"/>
    </source>
</evidence>
<dbReference type="Pfam" id="PF00072">
    <property type="entry name" value="Response_reg"/>
    <property type="match status" value="1"/>
</dbReference>
<dbReference type="Proteomes" id="UP000734511">
    <property type="component" value="Unassembled WGS sequence"/>
</dbReference>
<feature type="domain" description="OmpR/PhoB-type" evidence="8">
    <location>
        <begin position="131"/>
        <end position="229"/>
    </location>
</feature>
<dbReference type="Gene3D" id="3.40.50.2300">
    <property type="match status" value="1"/>
</dbReference>
<evidence type="ECO:0000259" key="8">
    <source>
        <dbReference type="PROSITE" id="PS51755"/>
    </source>
</evidence>
<dbReference type="Pfam" id="PF00486">
    <property type="entry name" value="Trans_reg_C"/>
    <property type="match status" value="1"/>
</dbReference>
<keyword evidence="10" id="KW-1185">Reference proteome</keyword>
<dbReference type="InterPro" id="IPR036388">
    <property type="entry name" value="WH-like_DNA-bd_sf"/>
</dbReference>
<keyword evidence="1 5" id="KW-0597">Phosphoprotein</keyword>
<sequence length="231" mass="25180">MARVLVVEDDHFLRSALIRHLTESAAHSVRSAGTALEALREVAGIRFDAVVLDLWLPDLRGAEVLALLRAVSDVPVIVTCDPGAGEAEAVRLLDAGADDLLVRPYAPEHLAARLAALLRRAGIRAAATAAQEVLRVGGLTVDARRRTAALDGVPLELTRREFDLLRFLAARPGEVVARRELLAEVWQQAYGDDQTVDVHLSWLRRKLGESAARPRYLHTLRGVGVKLEPPP</sequence>
<keyword evidence="4" id="KW-0804">Transcription</keyword>
<evidence type="ECO:0000256" key="4">
    <source>
        <dbReference type="ARBA" id="ARBA00023163"/>
    </source>
</evidence>
<dbReference type="PROSITE" id="PS50110">
    <property type="entry name" value="RESPONSE_REGULATORY"/>
    <property type="match status" value="1"/>
</dbReference>
<evidence type="ECO:0000256" key="1">
    <source>
        <dbReference type="ARBA" id="ARBA00022553"/>
    </source>
</evidence>
<dbReference type="InterPro" id="IPR001867">
    <property type="entry name" value="OmpR/PhoB-type_DNA-bd"/>
</dbReference>
<dbReference type="Gene3D" id="6.10.250.690">
    <property type="match status" value="1"/>
</dbReference>
<feature type="domain" description="Response regulatory" evidence="7">
    <location>
        <begin position="3"/>
        <end position="118"/>
    </location>
</feature>
<protein>
    <submittedName>
        <fullName evidence="9">Response regulator transcription factor</fullName>
    </submittedName>
</protein>
<evidence type="ECO:0000256" key="2">
    <source>
        <dbReference type="ARBA" id="ARBA00023015"/>
    </source>
</evidence>
<dbReference type="SMART" id="SM00448">
    <property type="entry name" value="REC"/>
    <property type="match status" value="1"/>
</dbReference>
<evidence type="ECO:0000256" key="6">
    <source>
        <dbReference type="PROSITE-ProRule" id="PRU01091"/>
    </source>
</evidence>
<dbReference type="Gene3D" id="1.10.10.10">
    <property type="entry name" value="Winged helix-like DNA-binding domain superfamily/Winged helix DNA-binding domain"/>
    <property type="match status" value="1"/>
</dbReference>
<dbReference type="SUPFAM" id="SSF52172">
    <property type="entry name" value="CheY-like"/>
    <property type="match status" value="1"/>
</dbReference>
<dbReference type="InterPro" id="IPR001789">
    <property type="entry name" value="Sig_transdc_resp-reg_receiver"/>
</dbReference>
<proteinExistence type="predicted"/>
<name>A0ABX0ZGJ9_9ACTN</name>
<dbReference type="CDD" id="cd00383">
    <property type="entry name" value="trans_reg_C"/>
    <property type="match status" value="1"/>
</dbReference>
<feature type="DNA-binding region" description="OmpR/PhoB-type" evidence="6">
    <location>
        <begin position="131"/>
        <end position="229"/>
    </location>
</feature>